<organism evidence="3 4">
    <name type="scientific">Pontibacter toksunensis</name>
    <dbReference type="NCBI Taxonomy" id="1332631"/>
    <lineage>
        <taxon>Bacteria</taxon>
        <taxon>Pseudomonadati</taxon>
        <taxon>Bacteroidota</taxon>
        <taxon>Cytophagia</taxon>
        <taxon>Cytophagales</taxon>
        <taxon>Hymenobacteraceae</taxon>
        <taxon>Pontibacter</taxon>
    </lineage>
</organism>
<name>A0ABW6BZJ1_9BACT</name>
<comment type="caution">
    <text evidence="3">The sequence shown here is derived from an EMBL/GenBank/DDBJ whole genome shotgun (WGS) entry which is preliminary data.</text>
</comment>
<evidence type="ECO:0000259" key="2">
    <source>
        <dbReference type="Pfam" id="PF13204"/>
    </source>
</evidence>
<sequence>MHQVTYKALLFFTLFIFGITGELTAQELTVSKNQKYLQTKEGKPFFWLGDTAWELFHRLNREEADLYLQDRASKGFTVIQAVVLAELNGLNDPNPYGDKPLLNNDPTKPNEKYFQHVDYIVNKVASLGMYVGMLPTWGDKFNKKWGQGPEIFTPENARAFGEYLGKRYQNKPIIWILGGDRVPADAEDFAIVRAMAAGLEKVHKGRQLMTYHPEGGRNSSELFPDEKWLDLHVFQSGHGAKNSANYTYNVTNLNLKPLKPTIDAEPRYEDHPVDWKPDSLGWFDDFDVRQAGYWSLLSGAAGHTYGDHNIWQMWTEERGPISWARTHWKEALEHNGSAQMGYMKKLFEARPWYKLQPEQNLIKNANPEGGAYQKAALADDKSFALIYSPYGKALSVDLNNINGNVVKAWWFNPRDGRTMAIGDFSEKKVTEFKPHTFGRGSDWVLVLENKQLNLPMPK</sequence>
<accession>A0ABW6BZJ1</accession>
<reference evidence="4" key="1">
    <citation type="journal article" date="2019" name="Int. J. Syst. Evol. Microbiol.">
        <title>The Global Catalogue of Microorganisms (GCM) 10K type strain sequencing project: providing services to taxonomists for standard genome sequencing and annotation.</title>
        <authorList>
            <consortium name="The Broad Institute Genomics Platform"/>
            <consortium name="The Broad Institute Genome Sequencing Center for Infectious Disease"/>
            <person name="Wu L."/>
            <person name="Ma J."/>
        </authorList>
    </citation>
    <scope>NUCLEOTIDE SEQUENCE [LARGE SCALE GENOMIC DNA]</scope>
    <source>
        <strain evidence="4">KCTC 23984</strain>
    </source>
</reference>
<dbReference type="PANTHER" id="PTHR37836">
    <property type="entry name" value="LMO1036 PROTEIN"/>
    <property type="match status" value="1"/>
</dbReference>
<dbReference type="InterPro" id="IPR024749">
    <property type="entry name" value="Collagen-bd_put"/>
</dbReference>
<dbReference type="SUPFAM" id="SSF51445">
    <property type="entry name" value="(Trans)glycosidases"/>
    <property type="match status" value="1"/>
</dbReference>
<evidence type="ECO:0000259" key="1">
    <source>
        <dbReference type="Pfam" id="PF12904"/>
    </source>
</evidence>
<feature type="domain" description="Putative collagen-binding" evidence="1">
    <location>
        <begin position="357"/>
        <end position="448"/>
    </location>
</feature>
<dbReference type="Pfam" id="PF12904">
    <property type="entry name" value="Collagen_bind_2"/>
    <property type="match status" value="1"/>
</dbReference>
<protein>
    <submittedName>
        <fullName evidence="3">Glycoside hydrolase family 140 protein</fullName>
    </submittedName>
</protein>
<dbReference type="EMBL" id="JBHUOX010000022">
    <property type="protein sequence ID" value="MFD3002971.1"/>
    <property type="molecule type" value="Genomic_DNA"/>
</dbReference>
<keyword evidence="4" id="KW-1185">Reference proteome</keyword>
<dbReference type="GO" id="GO:0016787">
    <property type="term" value="F:hydrolase activity"/>
    <property type="evidence" value="ECO:0007669"/>
    <property type="project" value="UniProtKB-KW"/>
</dbReference>
<dbReference type="Pfam" id="PF13204">
    <property type="entry name" value="Apiosidase"/>
    <property type="match status" value="1"/>
</dbReference>
<evidence type="ECO:0000313" key="4">
    <source>
        <dbReference type="Proteomes" id="UP001597641"/>
    </source>
</evidence>
<proteinExistence type="predicted"/>
<gene>
    <name evidence="3" type="ORF">ACFS7Z_21580</name>
</gene>
<dbReference type="Proteomes" id="UP001597641">
    <property type="component" value="Unassembled WGS sequence"/>
</dbReference>
<dbReference type="InterPro" id="IPR025277">
    <property type="entry name" value="Apiosidase-like_cat_dom"/>
</dbReference>
<feature type="domain" description="Apiosidase-like catalytic" evidence="2">
    <location>
        <begin position="31"/>
        <end position="353"/>
    </location>
</feature>
<keyword evidence="3" id="KW-0378">Hydrolase</keyword>
<dbReference type="InterPro" id="IPR017853">
    <property type="entry name" value="GH"/>
</dbReference>
<evidence type="ECO:0000313" key="3">
    <source>
        <dbReference type="EMBL" id="MFD3002971.1"/>
    </source>
</evidence>
<dbReference type="Gene3D" id="3.20.20.80">
    <property type="entry name" value="Glycosidases"/>
    <property type="match status" value="1"/>
</dbReference>
<dbReference type="PANTHER" id="PTHR37836:SF3">
    <property type="entry name" value="ENDOGLUCANASE"/>
    <property type="match status" value="1"/>
</dbReference>
<dbReference type="RefSeq" id="WP_377489413.1">
    <property type="nucleotide sequence ID" value="NZ_JBHUOX010000022.1"/>
</dbReference>